<dbReference type="CDD" id="cd10967">
    <property type="entry name" value="CE4_GLA_like_6s"/>
    <property type="match status" value="1"/>
</dbReference>
<keyword evidence="5" id="KW-1185">Reference proteome</keyword>
<dbReference type="GO" id="GO:0016810">
    <property type="term" value="F:hydrolase activity, acting on carbon-nitrogen (but not peptide) bonds"/>
    <property type="evidence" value="ECO:0007669"/>
    <property type="project" value="InterPro"/>
</dbReference>
<feature type="domain" description="NodB homology" evidence="3">
    <location>
        <begin position="31"/>
        <end position="244"/>
    </location>
</feature>
<dbReference type="GO" id="GO:0005975">
    <property type="term" value="P:carbohydrate metabolic process"/>
    <property type="evidence" value="ECO:0007669"/>
    <property type="project" value="InterPro"/>
</dbReference>
<evidence type="ECO:0000313" key="5">
    <source>
        <dbReference type="Proteomes" id="UP000198583"/>
    </source>
</evidence>
<dbReference type="AlphaFoldDB" id="A0A1I6FDY4"/>
<feature type="chain" id="PRO_5039054854" evidence="2">
    <location>
        <begin position="24"/>
        <end position="431"/>
    </location>
</feature>
<dbReference type="InterPro" id="IPR011330">
    <property type="entry name" value="Glyco_hydro/deAcase_b/a-brl"/>
</dbReference>
<dbReference type="PANTHER" id="PTHR34216:SF11">
    <property type="entry name" value="CHITOOLIGOSACCHARIDE DEACETYLASE"/>
    <property type="match status" value="1"/>
</dbReference>
<evidence type="ECO:0000313" key="4">
    <source>
        <dbReference type="EMBL" id="SFR28118.1"/>
    </source>
</evidence>
<reference evidence="5" key="1">
    <citation type="submission" date="2016-10" db="EMBL/GenBank/DDBJ databases">
        <authorList>
            <person name="Varghese N."/>
            <person name="Submissions S."/>
        </authorList>
    </citation>
    <scope>NUCLEOTIDE SEQUENCE [LARGE SCALE GENOMIC DNA]</scope>
    <source>
        <strain evidence="5">DSM 44232</strain>
    </source>
</reference>
<gene>
    <name evidence="4" type="ORF">SAMN04488564_112229</name>
</gene>
<dbReference type="PANTHER" id="PTHR34216">
    <property type="match status" value="1"/>
</dbReference>
<name>A0A1I6FDY4_9PSEU</name>
<feature type="signal peptide" evidence="2">
    <location>
        <begin position="1"/>
        <end position="23"/>
    </location>
</feature>
<proteinExistence type="predicted"/>
<dbReference type="Gene3D" id="2.60.120.260">
    <property type="entry name" value="Galactose-binding domain-like"/>
    <property type="match status" value="1"/>
</dbReference>
<dbReference type="InterPro" id="IPR002509">
    <property type="entry name" value="NODB_dom"/>
</dbReference>
<protein>
    <submittedName>
        <fullName evidence="4">Polysaccharide deacetylase</fullName>
    </submittedName>
</protein>
<dbReference type="Gene3D" id="3.20.20.370">
    <property type="entry name" value="Glycoside hydrolase/deacetylase"/>
    <property type="match status" value="1"/>
</dbReference>
<dbReference type="SUPFAM" id="SSF88713">
    <property type="entry name" value="Glycoside hydrolase/deacetylase"/>
    <property type="match status" value="1"/>
</dbReference>
<dbReference type="Pfam" id="PF01522">
    <property type="entry name" value="Polysacc_deac_1"/>
    <property type="match status" value="1"/>
</dbReference>
<evidence type="ECO:0000256" key="2">
    <source>
        <dbReference type="SAM" id="SignalP"/>
    </source>
</evidence>
<dbReference type="EMBL" id="FOYL01000012">
    <property type="protein sequence ID" value="SFR28118.1"/>
    <property type="molecule type" value="Genomic_DNA"/>
</dbReference>
<evidence type="ECO:0000259" key="3">
    <source>
        <dbReference type="PROSITE" id="PS51677"/>
    </source>
</evidence>
<evidence type="ECO:0000256" key="1">
    <source>
        <dbReference type="ARBA" id="ARBA00022729"/>
    </source>
</evidence>
<dbReference type="Proteomes" id="UP000198583">
    <property type="component" value="Unassembled WGS sequence"/>
</dbReference>
<dbReference type="PROSITE" id="PS51677">
    <property type="entry name" value="NODB"/>
    <property type="match status" value="1"/>
</dbReference>
<organism evidence="4 5">
    <name type="scientific">Lentzea waywayandensis</name>
    <dbReference type="NCBI Taxonomy" id="84724"/>
    <lineage>
        <taxon>Bacteria</taxon>
        <taxon>Bacillati</taxon>
        <taxon>Actinomycetota</taxon>
        <taxon>Actinomycetes</taxon>
        <taxon>Pseudonocardiales</taxon>
        <taxon>Pseudonocardiaceae</taxon>
        <taxon>Lentzea</taxon>
    </lineage>
</organism>
<accession>A0A1I6FDY4</accession>
<dbReference type="InterPro" id="IPR051398">
    <property type="entry name" value="Polysacch_Deacetylase"/>
</dbReference>
<keyword evidence="1 2" id="KW-0732">Signal</keyword>
<sequence length="431" mass="46112">MKLLPAVALLVAALAVVPAVVPAAAQPTSPVVVSITIDDGTADQVAGADILARYGMRGTFYVISGAIDTPGYLTRAQMESLKAAGHEIGGHTVSHPDLTTIALDEARRQICTDRVTLSDWGFPPTSFAYPYTAFNADIQRVARECGYNSARTLGDIRSPQDCPDCVLTEQVPPADPFNVRTPDLINTRWTLDDLKSVVVDAPGGWIPFVLHQICDGCSELALSPAILDQFLAWLRDRGTPVRTVQEVMGGATKPVVPAPPAARDELVNPGLENGPDNADGLPQCWSTAGFGKNKVTRTRTDDAHSGRWAQRLDVISYHDGDTKILPSQDLGTCAPSATPGRAYRVSAWFKSTGFTQFALYRRLPTGGWVYWTAGPTIGPSDAWSRATWMTPALPRGSTGMSFGLALVSVGSLTTDDYGWTRASTAPRAKAS</sequence>
<dbReference type="STRING" id="84724.SAMN04488564_112229"/>